<evidence type="ECO:0000256" key="2">
    <source>
        <dbReference type="PROSITE-ProRule" id="PRU00703"/>
    </source>
</evidence>
<feature type="domain" description="CBS" evidence="3">
    <location>
        <begin position="9"/>
        <end position="68"/>
    </location>
</feature>
<name>A0ABV4XXE6_9CYAN</name>
<proteinExistence type="predicted"/>
<dbReference type="Proteomes" id="UP001576784">
    <property type="component" value="Unassembled WGS sequence"/>
</dbReference>
<dbReference type="PANTHER" id="PTHR43080">
    <property type="entry name" value="CBS DOMAIN-CONTAINING PROTEIN CBSX3, MITOCHONDRIAL"/>
    <property type="match status" value="1"/>
</dbReference>
<protein>
    <submittedName>
        <fullName evidence="4">CBS domain-containing protein</fullName>
    </submittedName>
</protein>
<dbReference type="EMBL" id="JBHFNR010000196">
    <property type="protein sequence ID" value="MFB2896331.1"/>
    <property type="molecule type" value="Genomic_DNA"/>
</dbReference>
<evidence type="ECO:0000256" key="1">
    <source>
        <dbReference type="ARBA" id="ARBA00023122"/>
    </source>
</evidence>
<gene>
    <name evidence="4" type="ORF">ACE1CI_25765</name>
</gene>
<evidence type="ECO:0000313" key="5">
    <source>
        <dbReference type="Proteomes" id="UP001576784"/>
    </source>
</evidence>
<feature type="domain" description="CBS" evidence="3">
    <location>
        <begin position="99"/>
        <end position="155"/>
    </location>
</feature>
<dbReference type="PANTHER" id="PTHR43080:SF26">
    <property type="entry name" value="REGULATORY PROTEIN"/>
    <property type="match status" value="1"/>
</dbReference>
<dbReference type="SUPFAM" id="SSF54631">
    <property type="entry name" value="CBS-domain pair"/>
    <property type="match status" value="1"/>
</dbReference>
<evidence type="ECO:0000259" key="3">
    <source>
        <dbReference type="PROSITE" id="PS51371"/>
    </source>
</evidence>
<reference evidence="4 5" key="1">
    <citation type="submission" date="2024-09" db="EMBL/GenBank/DDBJ databases">
        <title>Floridaenema gen nov. (Aerosakkonemataceae, Aerosakkonematales ord. nov., Cyanobacteria) from benthic tropical and subtropical fresh waters, with the description of four new species.</title>
        <authorList>
            <person name="Moretto J.A."/>
            <person name="Berthold D.E."/>
            <person name="Lefler F.W."/>
            <person name="Huang I.-S."/>
            <person name="Laughinghouse H. IV."/>
        </authorList>
    </citation>
    <scope>NUCLEOTIDE SEQUENCE [LARGE SCALE GENOMIC DNA]</scope>
    <source>
        <strain evidence="4 5">BLCC-F50</strain>
    </source>
</reference>
<sequence>MPKTVADVMSRDPISVRPETPLQEAIKIMAQRRISGLPVVDQAGKLVGVISETDLMWRETGVTPPAYIMILDSVIYLENPARYDRDLHKALGQTVGEVMTKDSLITTQPDQPLQKAAQLMHDKNIRRLPVIDDAGQIIGILTRGDIIRAMAASQD</sequence>
<keyword evidence="1 2" id="KW-0129">CBS domain</keyword>
<evidence type="ECO:0000313" key="4">
    <source>
        <dbReference type="EMBL" id="MFB2896331.1"/>
    </source>
</evidence>
<dbReference type="Pfam" id="PF00571">
    <property type="entry name" value="CBS"/>
    <property type="match status" value="2"/>
</dbReference>
<dbReference type="InterPro" id="IPR051257">
    <property type="entry name" value="Diverse_CBS-Domain"/>
</dbReference>
<dbReference type="PROSITE" id="PS51371">
    <property type="entry name" value="CBS"/>
    <property type="match status" value="2"/>
</dbReference>
<keyword evidence="5" id="KW-1185">Reference proteome</keyword>
<dbReference type="Gene3D" id="3.10.580.10">
    <property type="entry name" value="CBS-domain"/>
    <property type="match status" value="1"/>
</dbReference>
<comment type="caution">
    <text evidence="4">The sequence shown here is derived from an EMBL/GenBank/DDBJ whole genome shotgun (WGS) entry which is preliminary data.</text>
</comment>
<organism evidence="4 5">
    <name type="scientific">Floridaenema flaviceps BLCC-F50</name>
    <dbReference type="NCBI Taxonomy" id="3153642"/>
    <lineage>
        <taxon>Bacteria</taxon>
        <taxon>Bacillati</taxon>
        <taxon>Cyanobacteriota</taxon>
        <taxon>Cyanophyceae</taxon>
        <taxon>Oscillatoriophycideae</taxon>
        <taxon>Aerosakkonematales</taxon>
        <taxon>Aerosakkonemataceae</taxon>
        <taxon>Floridanema</taxon>
        <taxon>Floridanema flaviceps</taxon>
    </lineage>
</organism>
<dbReference type="CDD" id="cd04586">
    <property type="entry name" value="CBS_pair_BON_assoc"/>
    <property type="match status" value="1"/>
</dbReference>
<dbReference type="InterPro" id="IPR046342">
    <property type="entry name" value="CBS_dom_sf"/>
</dbReference>
<dbReference type="RefSeq" id="WP_413265959.1">
    <property type="nucleotide sequence ID" value="NZ_JBHFNR010000196.1"/>
</dbReference>
<dbReference type="InterPro" id="IPR000644">
    <property type="entry name" value="CBS_dom"/>
</dbReference>
<dbReference type="SMART" id="SM00116">
    <property type="entry name" value="CBS"/>
    <property type="match status" value="2"/>
</dbReference>
<accession>A0ABV4XXE6</accession>